<accession>A0A9P4I323</accession>
<dbReference type="InterPro" id="IPR053083">
    <property type="entry name" value="TF_kinase-domain_protein"/>
</dbReference>
<dbReference type="OrthoDB" id="310217at2759"/>
<dbReference type="InterPro" id="IPR008271">
    <property type="entry name" value="Ser/Thr_kinase_AS"/>
</dbReference>
<keyword evidence="4" id="KW-1185">Reference proteome</keyword>
<evidence type="ECO:0000256" key="1">
    <source>
        <dbReference type="SAM" id="MobiDB-lite"/>
    </source>
</evidence>
<dbReference type="SMART" id="SM00220">
    <property type="entry name" value="S_TKc"/>
    <property type="match status" value="1"/>
</dbReference>
<evidence type="ECO:0000313" key="4">
    <source>
        <dbReference type="Proteomes" id="UP000799776"/>
    </source>
</evidence>
<feature type="region of interest" description="Disordered" evidence="1">
    <location>
        <begin position="626"/>
        <end position="701"/>
    </location>
</feature>
<name>A0A9P4I323_9PEZI</name>
<dbReference type="PROSITE" id="PS00108">
    <property type="entry name" value="PROTEIN_KINASE_ST"/>
    <property type="match status" value="1"/>
</dbReference>
<dbReference type="InterPro" id="IPR000719">
    <property type="entry name" value="Prot_kinase_dom"/>
</dbReference>
<evidence type="ECO:0000313" key="3">
    <source>
        <dbReference type="EMBL" id="KAF2091815.1"/>
    </source>
</evidence>
<organism evidence="3 4">
    <name type="scientific">Saccharata proteae CBS 121410</name>
    <dbReference type="NCBI Taxonomy" id="1314787"/>
    <lineage>
        <taxon>Eukaryota</taxon>
        <taxon>Fungi</taxon>
        <taxon>Dikarya</taxon>
        <taxon>Ascomycota</taxon>
        <taxon>Pezizomycotina</taxon>
        <taxon>Dothideomycetes</taxon>
        <taxon>Dothideomycetes incertae sedis</taxon>
        <taxon>Botryosphaeriales</taxon>
        <taxon>Saccharataceae</taxon>
        <taxon>Saccharata</taxon>
    </lineage>
</organism>
<proteinExistence type="predicted"/>
<dbReference type="SUPFAM" id="SSF56112">
    <property type="entry name" value="Protein kinase-like (PK-like)"/>
    <property type="match status" value="1"/>
</dbReference>
<reference evidence="3" key="1">
    <citation type="journal article" date="2020" name="Stud. Mycol.">
        <title>101 Dothideomycetes genomes: a test case for predicting lifestyles and emergence of pathogens.</title>
        <authorList>
            <person name="Haridas S."/>
            <person name="Albert R."/>
            <person name="Binder M."/>
            <person name="Bloem J."/>
            <person name="Labutti K."/>
            <person name="Salamov A."/>
            <person name="Andreopoulos B."/>
            <person name="Baker S."/>
            <person name="Barry K."/>
            <person name="Bills G."/>
            <person name="Bluhm B."/>
            <person name="Cannon C."/>
            <person name="Castanera R."/>
            <person name="Culley D."/>
            <person name="Daum C."/>
            <person name="Ezra D."/>
            <person name="Gonzalez J."/>
            <person name="Henrissat B."/>
            <person name="Kuo A."/>
            <person name="Liang C."/>
            <person name="Lipzen A."/>
            <person name="Lutzoni F."/>
            <person name="Magnuson J."/>
            <person name="Mondo S."/>
            <person name="Nolan M."/>
            <person name="Ohm R."/>
            <person name="Pangilinan J."/>
            <person name="Park H.-J."/>
            <person name="Ramirez L."/>
            <person name="Alfaro M."/>
            <person name="Sun H."/>
            <person name="Tritt A."/>
            <person name="Yoshinaga Y."/>
            <person name="Zwiers L.-H."/>
            <person name="Turgeon B."/>
            <person name="Goodwin S."/>
            <person name="Spatafora J."/>
            <person name="Crous P."/>
            <person name="Grigoriev I."/>
        </authorList>
    </citation>
    <scope>NUCLEOTIDE SEQUENCE</scope>
    <source>
        <strain evidence="3">CBS 121410</strain>
    </source>
</reference>
<dbReference type="Proteomes" id="UP000799776">
    <property type="component" value="Unassembled WGS sequence"/>
</dbReference>
<dbReference type="Gene3D" id="1.10.510.10">
    <property type="entry name" value="Transferase(Phosphotransferase) domain 1"/>
    <property type="match status" value="1"/>
</dbReference>
<dbReference type="EMBL" id="ML978711">
    <property type="protein sequence ID" value="KAF2091815.1"/>
    <property type="molecule type" value="Genomic_DNA"/>
</dbReference>
<dbReference type="PANTHER" id="PTHR44305">
    <property type="entry name" value="SI:DKEY-192D15.2-RELATED"/>
    <property type="match status" value="1"/>
</dbReference>
<evidence type="ECO:0000259" key="2">
    <source>
        <dbReference type="PROSITE" id="PS50011"/>
    </source>
</evidence>
<sequence length="701" mass="80379">MPRAVSNFTNFRNAHKDWVERATPGWAAGSRYQTIRYYWSTLNANQKNAYTGAQNTWPTQFPGTIPAVPPPVKGKADVDQFFQNLENFDVARGSYTRVKENARARHQRFLDSLKERYPDDPFPSLINLAYKINRDDPDDDGQNYPDDDYWRDPDDSTAVASREFQPHEIPNVPEFQGKWKFWGEIGSGSFGRVTLWKKKSDQTPIETPQGPQHLAIKWQLNHTADVRRPIQQGRHTDAGYEIITLRNHFGPQHWRERLLLETAFTQRMSVVHEHEDRQYTVKLYGYDNRVELLGTPWNPSVHQCITNRLYQEYYNYGNLHDLIARMGEEGYTRRNPTPTPFLYHCFLSLIHAVLMMEKGSPGKKNKLPGWVPLIHGDLKADNVFLGDAKENGIGVWIYPTIHVADWGCSHEVRDVTGPENAPDGGFRRHLPWEWVDPITLNESIRKYKYSWLTQLPFKGNLRVYDDTEVAKVDGKANVYGIACIMFSLIESSDERMPKVGDKKTYVQDEYGLIDPVETGKAWNERFFSYTASVAAYEQDDMLQTIVDLLRLCLHPNPRVRPTPAVLLDQLESSVGKQQILMGKHASSNWRVAPRTPPHNHWEHWYWRPGGDDVQVQHWKDVSVPWGPLVRERGSEDSDEDGDEDGDGYAYQGGDEDGDGYAYQDGDEDGGEDGDEDGGEDGDGYAYEVFDDNGDWDDNPAS</sequence>
<dbReference type="AlphaFoldDB" id="A0A9P4I323"/>
<feature type="compositionally biased region" description="Acidic residues" evidence="1">
    <location>
        <begin position="636"/>
        <end position="646"/>
    </location>
</feature>
<dbReference type="GO" id="GO:0005524">
    <property type="term" value="F:ATP binding"/>
    <property type="evidence" value="ECO:0007669"/>
    <property type="project" value="InterPro"/>
</dbReference>
<dbReference type="InterPro" id="IPR011009">
    <property type="entry name" value="Kinase-like_dom_sf"/>
</dbReference>
<gene>
    <name evidence="3" type="ORF">K490DRAFT_61245</name>
</gene>
<feature type="domain" description="Protein kinase" evidence="2">
    <location>
        <begin position="179"/>
        <end position="580"/>
    </location>
</feature>
<dbReference type="GO" id="GO:0004672">
    <property type="term" value="F:protein kinase activity"/>
    <property type="evidence" value="ECO:0007669"/>
    <property type="project" value="InterPro"/>
</dbReference>
<comment type="caution">
    <text evidence="3">The sequence shown here is derived from an EMBL/GenBank/DDBJ whole genome shotgun (WGS) entry which is preliminary data.</text>
</comment>
<feature type="compositionally biased region" description="Acidic residues" evidence="1">
    <location>
        <begin position="653"/>
        <end position="701"/>
    </location>
</feature>
<protein>
    <recommendedName>
        <fullName evidence="2">Protein kinase domain-containing protein</fullName>
    </recommendedName>
</protein>
<dbReference type="PROSITE" id="PS50011">
    <property type="entry name" value="PROTEIN_KINASE_DOM"/>
    <property type="match status" value="1"/>
</dbReference>
<dbReference type="PANTHER" id="PTHR44305:SF24">
    <property type="entry name" value="TYROSINE-PROTEIN KINASE C03B1.5-RELATED"/>
    <property type="match status" value="1"/>
</dbReference>